<dbReference type="PROSITE" id="PS50983">
    <property type="entry name" value="FE_B12_PBP"/>
    <property type="match status" value="1"/>
</dbReference>
<gene>
    <name evidence="2" type="ORF">HOP40_28860</name>
</gene>
<accession>A0A6M6JMH0</accession>
<feature type="domain" description="Fe/B12 periplasmic-binding" evidence="1">
    <location>
        <begin position="2"/>
        <end position="281"/>
    </location>
</feature>
<dbReference type="Pfam" id="PF01497">
    <property type="entry name" value="Peripla_BP_2"/>
    <property type="match status" value="1"/>
</dbReference>
<protein>
    <submittedName>
        <fullName evidence="2">ABC transporter substrate-binding protein</fullName>
    </submittedName>
</protein>
<dbReference type="InterPro" id="IPR002491">
    <property type="entry name" value="ABC_transptr_periplasmic_BD"/>
</dbReference>
<dbReference type="AlphaFoldDB" id="A0A6M6JMH0"/>
<evidence type="ECO:0000313" key="2">
    <source>
        <dbReference type="EMBL" id="QJY49274.1"/>
    </source>
</evidence>
<dbReference type="Proteomes" id="UP000505377">
    <property type="component" value="Chromosome"/>
</dbReference>
<keyword evidence="3" id="KW-1185">Reference proteome</keyword>
<evidence type="ECO:0000313" key="3">
    <source>
        <dbReference type="Proteomes" id="UP000505377"/>
    </source>
</evidence>
<dbReference type="KEGG" id="pbro:HOP40_28860"/>
<organism evidence="2 3">
    <name type="scientific">Pseudonocardia broussonetiae</name>
    <dbReference type="NCBI Taxonomy" id="2736640"/>
    <lineage>
        <taxon>Bacteria</taxon>
        <taxon>Bacillati</taxon>
        <taxon>Actinomycetota</taxon>
        <taxon>Actinomycetes</taxon>
        <taxon>Pseudonocardiales</taxon>
        <taxon>Pseudonocardiaceae</taxon>
        <taxon>Pseudonocardia</taxon>
    </lineage>
</organism>
<dbReference type="PANTHER" id="PTHR42860">
    <property type="entry name" value="VITAMIN B12-BINDING PROTEIN"/>
    <property type="match status" value="1"/>
</dbReference>
<dbReference type="SUPFAM" id="SSF53807">
    <property type="entry name" value="Helical backbone' metal receptor"/>
    <property type="match status" value="1"/>
</dbReference>
<name>A0A6M6JMH0_9PSEU</name>
<dbReference type="EMBL" id="CP053564">
    <property type="protein sequence ID" value="QJY49274.1"/>
    <property type="molecule type" value="Genomic_DNA"/>
</dbReference>
<sequence length="295" mass="30357">MRIASLLPAATEIAAAVGLVDDLVAVTFECDHPAGIRDRVPVVVDTPLPAGLTPGEIDAAVRDRMARGLPMYEVDAPALGRLAPDLILTQDLCRVCALPAGSVADALALLGSDAEVLSIDPHSVDDVLAAITEVGHRGGAAARADALVGELRERLAAVASAVAGRPRPRVLVLEWTDPPFLAGHWVPELVRRAGGEPVGGADAGRSTTATWDSLAAHAPDLVVVAPCGYGLGDAVAQARAVRDLLPAVPVVAIDSAAYVVRAGPRLVDGIEALAWALHPDAVVEPPMGRVVRVRG</sequence>
<evidence type="ECO:0000259" key="1">
    <source>
        <dbReference type="PROSITE" id="PS50983"/>
    </source>
</evidence>
<proteinExistence type="predicted"/>
<dbReference type="RefSeq" id="WP_172164654.1">
    <property type="nucleotide sequence ID" value="NZ_CP053564.1"/>
</dbReference>
<dbReference type="Gene3D" id="3.40.50.1980">
    <property type="entry name" value="Nitrogenase molybdenum iron protein domain"/>
    <property type="match status" value="2"/>
</dbReference>
<dbReference type="PANTHER" id="PTHR42860:SF1">
    <property type="entry name" value="VITAMIN B12-BINDING PROTEIN"/>
    <property type="match status" value="1"/>
</dbReference>
<dbReference type="InterPro" id="IPR051030">
    <property type="entry name" value="Vitamin_B12-ABC_binding"/>
</dbReference>
<reference evidence="2 3" key="1">
    <citation type="submission" date="2020-05" db="EMBL/GenBank/DDBJ databases">
        <authorList>
            <person name="Mo P."/>
        </authorList>
    </citation>
    <scope>NUCLEOTIDE SEQUENCE [LARGE SCALE GENOMIC DNA]</scope>
    <source>
        <strain evidence="2 3">Gen01</strain>
    </source>
</reference>